<keyword evidence="2" id="KW-0812">Transmembrane</keyword>
<comment type="caution">
    <text evidence="3">The sequence shown here is derived from an EMBL/GenBank/DDBJ whole genome shotgun (WGS) entry which is preliminary data.</text>
</comment>
<sequence>MTEKRDPVQEAGEGEFDLYDVATWEERTFLDRASTRLYGTLVTGARASVVALAVLIVVAQFAAAAGLVYVNRPAVAVYVLLSVVPALGMAAYIWRADVTMQEPLELLVVTFAFGFLFAGFAAVLNSAFSGFFFQFTSDSPAWLAFLAPALYFFLVVGPVEETVKWLAVRLYAFRSDRFDAVVDGAVYGAMAGLGFATIENAIYIAREVIVVSQSAGNAVVADVALQTAAVRTLAGPGHVIYSAFAGYYLGLAKFNPENRGPIVVKGLVIASLIHATYNTSVTNLGAVADAIGLSQGVAFLAFVVAFDGFFFYVLYRKLTAYRDAYVETGASEAYDDEDELDEETGESDESAAVDGVDYSEGEETASETDAAASDDE</sequence>
<gene>
    <name evidence="3" type="ORF">ACFOKC_10370</name>
</gene>
<feature type="transmembrane region" description="Helical" evidence="2">
    <location>
        <begin position="140"/>
        <end position="159"/>
    </location>
</feature>
<keyword evidence="3" id="KW-0378">Hydrolase</keyword>
<feature type="transmembrane region" description="Helical" evidence="2">
    <location>
        <begin position="260"/>
        <end position="277"/>
    </location>
</feature>
<dbReference type="AlphaFoldDB" id="A0ABD5NFP2"/>
<evidence type="ECO:0000256" key="1">
    <source>
        <dbReference type="SAM" id="MobiDB-lite"/>
    </source>
</evidence>
<dbReference type="EMBL" id="JBHRWN010000002">
    <property type="protein sequence ID" value="MFC3478127.1"/>
    <property type="molecule type" value="Genomic_DNA"/>
</dbReference>
<dbReference type="PANTHER" id="PTHR36844:SF1">
    <property type="entry name" value="PROTEASE PRSW"/>
    <property type="match status" value="1"/>
</dbReference>
<dbReference type="GeneID" id="69118871"/>
<proteinExistence type="predicted"/>
<dbReference type="Proteomes" id="UP001595660">
    <property type="component" value="Unassembled WGS sequence"/>
</dbReference>
<protein>
    <submittedName>
        <fullName evidence="3">PrsW family intramembrane metalloprotease</fullName>
    </submittedName>
</protein>
<dbReference type="InterPro" id="IPR026898">
    <property type="entry name" value="PrsW"/>
</dbReference>
<dbReference type="GO" id="GO:0008237">
    <property type="term" value="F:metallopeptidase activity"/>
    <property type="evidence" value="ECO:0007669"/>
    <property type="project" value="UniProtKB-KW"/>
</dbReference>
<keyword evidence="3" id="KW-0645">Protease</keyword>
<feature type="transmembrane region" description="Helical" evidence="2">
    <location>
        <begin position="75"/>
        <end position="94"/>
    </location>
</feature>
<evidence type="ECO:0000313" key="3">
    <source>
        <dbReference type="EMBL" id="MFC3478127.1"/>
    </source>
</evidence>
<evidence type="ECO:0000313" key="4">
    <source>
        <dbReference type="Proteomes" id="UP001595660"/>
    </source>
</evidence>
<feature type="compositionally biased region" description="Acidic residues" evidence="1">
    <location>
        <begin position="333"/>
        <end position="376"/>
    </location>
</feature>
<name>A0ABD5NFP2_9EURY</name>
<keyword evidence="2" id="KW-1133">Transmembrane helix</keyword>
<keyword evidence="4" id="KW-1185">Reference proteome</keyword>
<feature type="region of interest" description="Disordered" evidence="1">
    <location>
        <begin position="332"/>
        <end position="376"/>
    </location>
</feature>
<accession>A0ABD5NFP2</accession>
<feature type="transmembrane region" description="Helical" evidence="2">
    <location>
        <begin position="106"/>
        <end position="128"/>
    </location>
</feature>
<dbReference type="Pfam" id="PF13367">
    <property type="entry name" value="PrsW-protease"/>
    <property type="match status" value="1"/>
</dbReference>
<feature type="transmembrane region" description="Helical" evidence="2">
    <location>
        <begin position="297"/>
        <end position="315"/>
    </location>
</feature>
<dbReference type="PANTHER" id="PTHR36844">
    <property type="entry name" value="PROTEASE PRSW"/>
    <property type="match status" value="1"/>
</dbReference>
<keyword evidence="2" id="KW-0472">Membrane</keyword>
<organism evidence="3 4">
    <name type="scientific">Halobacterium litoreum</name>
    <dbReference type="NCBI Taxonomy" id="2039234"/>
    <lineage>
        <taxon>Archaea</taxon>
        <taxon>Methanobacteriati</taxon>
        <taxon>Methanobacteriota</taxon>
        <taxon>Stenosarchaea group</taxon>
        <taxon>Halobacteria</taxon>
        <taxon>Halobacteriales</taxon>
        <taxon>Halobacteriaceae</taxon>
        <taxon>Halobacterium</taxon>
    </lineage>
</organism>
<reference evidence="3 4" key="1">
    <citation type="journal article" date="2019" name="Int. J. Syst. Evol. Microbiol.">
        <title>The Global Catalogue of Microorganisms (GCM) 10K type strain sequencing project: providing services to taxonomists for standard genome sequencing and annotation.</title>
        <authorList>
            <consortium name="The Broad Institute Genomics Platform"/>
            <consortium name="The Broad Institute Genome Sequencing Center for Infectious Disease"/>
            <person name="Wu L."/>
            <person name="Ma J."/>
        </authorList>
    </citation>
    <scope>NUCLEOTIDE SEQUENCE [LARGE SCALE GENOMIC DNA]</scope>
    <source>
        <strain evidence="3 4">CGMCC 1.12562</strain>
    </source>
</reference>
<feature type="transmembrane region" description="Helical" evidence="2">
    <location>
        <begin position="49"/>
        <end position="69"/>
    </location>
</feature>
<dbReference type="RefSeq" id="WP_232570756.1">
    <property type="nucleotide sequence ID" value="NZ_CP089466.1"/>
</dbReference>
<keyword evidence="3" id="KW-0482">Metalloprotease</keyword>
<evidence type="ECO:0000256" key="2">
    <source>
        <dbReference type="SAM" id="Phobius"/>
    </source>
</evidence>